<dbReference type="InterPro" id="IPR010321">
    <property type="entry name" value="DUF922"/>
</dbReference>
<proteinExistence type="predicted"/>
<feature type="chain" id="PRO_5047369769" evidence="1">
    <location>
        <begin position="21"/>
        <end position="198"/>
    </location>
</feature>
<dbReference type="Proteomes" id="UP000620262">
    <property type="component" value="Unassembled WGS sequence"/>
</dbReference>
<evidence type="ECO:0000256" key="1">
    <source>
        <dbReference type="SAM" id="SignalP"/>
    </source>
</evidence>
<accession>A0ABR9IKM4</accession>
<dbReference type="EMBL" id="JADBEC010000001">
    <property type="protein sequence ID" value="MBE1503723.1"/>
    <property type="molecule type" value="Genomic_DNA"/>
</dbReference>
<dbReference type="RefSeq" id="WP_192727862.1">
    <property type="nucleotide sequence ID" value="NZ_BAAAVL010000001.1"/>
</dbReference>
<gene>
    <name evidence="2" type="ORF">H4W29_000904</name>
</gene>
<dbReference type="Pfam" id="PF06037">
    <property type="entry name" value="DUF922"/>
    <property type="match status" value="1"/>
</dbReference>
<keyword evidence="2" id="KW-0378">Hydrolase</keyword>
<name>A0ABR9IKM4_RHIVS</name>
<dbReference type="GO" id="GO:0008233">
    <property type="term" value="F:peptidase activity"/>
    <property type="evidence" value="ECO:0007669"/>
    <property type="project" value="UniProtKB-KW"/>
</dbReference>
<comment type="caution">
    <text evidence="2">The sequence shown here is derived from an EMBL/GenBank/DDBJ whole genome shotgun (WGS) entry which is preliminary data.</text>
</comment>
<sequence>MRTIFGYALAALGLMLPAAAAATDWQPSEEVKAYAITGRTGMELYRSIGEHGPQAGSGRVIAHTTFKLTWTRKYEQQGSACTLTYAKPKLTIIYTLPKAPNDLPAATKASWDSFMAGVRIHERWHGETIIEMVKEIETLSNGFSVPDDPGCKKIRPELTVRLGELSNKQRQRGRDFDRVEMSEGGNIQQLILKLVNGP</sequence>
<evidence type="ECO:0000313" key="2">
    <source>
        <dbReference type="EMBL" id="MBE1503723.1"/>
    </source>
</evidence>
<keyword evidence="2" id="KW-0645">Protease</keyword>
<dbReference type="GO" id="GO:0006508">
    <property type="term" value="P:proteolysis"/>
    <property type="evidence" value="ECO:0007669"/>
    <property type="project" value="UniProtKB-KW"/>
</dbReference>
<feature type="signal peptide" evidence="1">
    <location>
        <begin position="1"/>
        <end position="20"/>
    </location>
</feature>
<keyword evidence="3" id="KW-1185">Reference proteome</keyword>
<keyword evidence="1" id="KW-0732">Signal</keyword>
<protein>
    <submittedName>
        <fullName evidence="2">Secreted Zn-dependent protease</fullName>
    </submittedName>
</protein>
<reference evidence="2 3" key="1">
    <citation type="submission" date="2020-10" db="EMBL/GenBank/DDBJ databases">
        <title>Sequencing the genomes of 1000 actinobacteria strains.</title>
        <authorList>
            <person name="Klenk H.-P."/>
        </authorList>
    </citation>
    <scope>NUCLEOTIDE SEQUENCE [LARGE SCALE GENOMIC DNA]</scope>
    <source>
        <strain evidence="2 3">DSM 7307</strain>
    </source>
</reference>
<evidence type="ECO:0000313" key="3">
    <source>
        <dbReference type="Proteomes" id="UP000620262"/>
    </source>
</evidence>
<dbReference type="PIRSF" id="PIRSF010521">
    <property type="entry name" value="DUF922_bac"/>
    <property type="match status" value="1"/>
</dbReference>
<organism evidence="2 3">
    <name type="scientific">Rhizobium viscosum</name>
    <name type="common">Arthrobacter viscosus</name>
    <dbReference type="NCBI Taxonomy" id="1673"/>
    <lineage>
        <taxon>Bacteria</taxon>
        <taxon>Pseudomonadati</taxon>
        <taxon>Pseudomonadota</taxon>
        <taxon>Alphaproteobacteria</taxon>
        <taxon>Hyphomicrobiales</taxon>
        <taxon>Rhizobiaceae</taxon>
        <taxon>Rhizobium/Agrobacterium group</taxon>
        <taxon>Rhizobium</taxon>
    </lineage>
</organism>